<accession>A0A8D9DVC1</accession>
<dbReference type="EMBL" id="HBUF01061191">
    <property type="protein sequence ID" value="CAG6625915.1"/>
    <property type="molecule type" value="Transcribed_RNA"/>
</dbReference>
<dbReference type="EMBL" id="HBUF01061189">
    <property type="protein sequence ID" value="CAG6625911.1"/>
    <property type="molecule type" value="Transcribed_RNA"/>
</dbReference>
<dbReference type="AlphaFoldDB" id="A0A8D9DVC1"/>
<evidence type="ECO:0000313" key="1">
    <source>
        <dbReference type="EMBL" id="CAG6730873.1"/>
    </source>
</evidence>
<dbReference type="EMBL" id="HBUF01382536">
    <property type="protein sequence ID" value="CAG6730871.1"/>
    <property type="molecule type" value="Transcribed_RNA"/>
</dbReference>
<dbReference type="EMBL" id="HBUF01061188">
    <property type="protein sequence ID" value="CAG6625909.1"/>
    <property type="molecule type" value="Transcribed_RNA"/>
</dbReference>
<dbReference type="EMBL" id="HBUF01382538">
    <property type="protein sequence ID" value="CAG6730875.1"/>
    <property type="molecule type" value="Transcribed_RNA"/>
</dbReference>
<organism evidence="1">
    <name type="scientific">Cacopsylla melanoneura</name>
    <dbReference type="NCBI Taxonomy" id="428564"/>
    <lineage>
        <taxon>Eukaryota</taxon>
        <taxon>Metazoa</taxon>
        <taxon>Ecdysozoa</taxon>
        <taxon>Arthropoda</taxon>
        <taxon>Hexapoda</taxon>
        <taxon>Insecta</taxon>
        <taxon>Pterygota</taxon>
        <taxon>Neoptera</taxon>
        <taxon>Paraneoptera</taxon>
        <taxon>Hemiptera</taxon>
        <taxon>Sternorrhyncha</taxon>
        <taxon>Psylloidea</taxon>
        <taxon>Psyllidae</taxon>
        <taxon>Psyllinae</taxon>
        <taxon>Cacopsylla</taxon>
    </lineage>
</organism>
<protein>
    <submittedName>
        <fullName evidence="1">Uncharacterized protein</fullName>
    </submittedName>
</protein>
<reference evidence="1" key="1">
    <citation type="submission" date="2021-05" db="EMBL/GenBank/DDBJ databases">
        <authorList>
            <person name="Alioto T."/>
            <person name="Alioto T."/>
            <person name="Gomez Garrido J."/>
        </authorList>
    </citation>
    <scope>NUCLEOTIDE SEQUENCE</scope>
</reference>
<sequence length="100" mass="11385">MCQVWFDPIVQNISTPLTNLTQVAFTEVVLVFDAEVITYRFPQMCKSFQILIACIACTELVRVENEETYKPELSHAHVELVNEYPAVTCCWTRTGPDTSP</sequence>
<dbReference type="EMBL" id="HBUF01382537">
    <property type="protein sequence ID" value="CAG6730873.1"/>
    <property type="molecule type" value="Transcribed_RNA"/>
</dbReference>
<dbReference type="EMBL" id="HBUF01061190">
    <property type="protein sequence ID" value="CAG6625913.1"/>
    <property type="molecule type" value="Transcribed_RNA"/>
</dbReference>
<proteinExistence type="predicted"/>
<dbReference type="EMBL" id="HBUF01237763">
    <property type="protein sequence ID" value="CAG6675791.1"/>
    <property type="molecule type" value="Transcribed_RNA"/>
</dbReference>
<name>A0A8D9DVC1_9HEMI</name>
<dbReference type="EMBL" id="HBUF01237762">
    <property type="protein sequence ID" value="CAG6675789.1"/>
    <property type="molecule type" value="Transcribed_RNA"/>
</dbReference>
<dbReference type="EMBL" id="HBUF01382539">
    <property type="protein sequence ID" value="CAG6730877.1"/>
    <property type="molecule type" value="Transcribed_RNA"/>
</dbReference>